<dbReference type="EMBL" id="OZ034824">
    <property type="protein sequence ID" value="CAL1674384.1"/>
    <property type="molecule type" value="Genomic_DNA"/>
</dbReference>
<organism evidence="1 2">
    <name type="scientific">Lasius platythorax</name>
    <dbReference type="NCBI Taxonomy" id="488582"/>
    <lineage>
        <taxon>Eukaryota</taxon>
        <taxon>Metazoa</taxon>
        <taxon>Ecdysozoa</taxon>
        <taxon>Arthropoda</taxon>
        <taxon>Hexapoda</taxon>
        <taxon>Insecta</taxon>
        <taxon>Pterygota</taxon>
        <taxon>Neoptera</taxon>
        <taxon>Endopterygota</taxon>
        <taxon>Hymenoptera</taxon>
        <taxon>Apocrita</taxon>
        <taxon>Aculeata</taxon>
        <taxon>Formicoidea</taxon>
        <taxon>Formicidae</taxon>
        <taxon>Formicinae</taxon>
        <taxon>Lasius</taxon>
        <taxon>Lasius</taxon>
    </lineage>
</organism>
<keyword evidence="2" id="KW-1185">Reference proteome</keyword>
<accession>A0AAV2N4F0</accession>
<name>A0AAV2N4F0_9HYME</name>
<sequence>MLKNFDYLRQVHNDRVYKFDLSFVELFEWICAVPSTHRYNRVSDLLSGRLTTHAAQRTAKSTLTYELGMGERFPPLFSFLLLYTDIETEEE</sequence>
<dbReference type="AlphaFoldDB" id="A0AAV2N4F0"/>
<evidence type="ECO:0000313" key="2">
    <source>
        <dbReference type="Proteomes" id="UP001497644"/>
    </source>
</evidence>
<proteinExistence type="predicted"/>
<dbReference type="Proteomes" id="UP001497644">
    <property type="component" value="Chromosome 1"/>
</dbReference>
<protein>
    <submittedName>
        <fullName evidence="1">Uncharacterized protein</fullName>
    </submittedName>
</protein>
<evidence type="ECO:0000313" key="1">
    <source>
        <dbReference type="EMBL" id="CAL1674384.1"/>
    </source>
</evidence>
<reference evidence="1 2" key="1">
    <citation type="submission" date="2024-04" db="EMBL/GenBank/DDBJ databases">
        <authorList>
            <consortium name="Molecular Ecology Group"/>
        </authorList>
    </citation>
    <scope>NUCLEOTIDE SEQUENCE [LARGE SCALE GENOMIC DNA]</scope>
</reference>
<gene>
    <name evidence="1" type="ORF">LPLAT_LOCUS1064</name>
</gene>